<keyword evidence="2" id="KW-1003">Cell membrane</keyword>
<comment type="subcellular location">
    <subcellularLocation>
        <location evidence="1">Cell membrane</location>
        <topology evidence="1">Multi-pass membrane protein</topology>
    </subcellularLocation>
</comment>
<evidence type="ECO:0000256" key="4">
    <source>
        <dbReference type="ARBA" id="ARBA00022989"/>
    </source>
</evidence>
<feature type="transmembrane region" description="Helical" evidence="6">
    <location>
        <begin position="174"/>
        <end position="196"/>
    </location>
</feature>
<dbReference type="EMBL" id="CP106878">
    <property type="protein sequence ID" value="WAA09222.1"/>
    <property type="molecule type" value="Genomic_DNA"/>
</dbReference>
<keyword evidence="5 6" id="KW-0472">Membrane</keyword>
<keyword evidence="3 6" id="KW-0812">Transmembrane</keyword>
<evidence type="ECO:0000256" key="2">
    <source>
        <dbReference type="ARBA" id="ARBA00022475"/>
    </source>
</evidence>
<dbReference type="Gene3D" id="1.20.1250.20">
    <property type="entry name" value="MFS general substrate transporter like domains"/>
    <property type="match status" value="1"/>
</dbReference>
<feature type="transmembrane region" description="Helical" evidence="6">
    <location>
        <begin position="360"/>
        <end position="382"/>
    </location>
</feature>
<reference evidence="7" key="1">
    <citation type="submission" date="2022-09" db="EMBL/GenBank/DDBJ databases">
        <title>Complete Genomes of Fervidibacillus albus and Fervidibacillus halotolerans isolated from tidal flat sediments.</title>
        <authorList>
            <person name="Kwon K.K."/>
            <person name="Yang S.-H."/>
            <person name="Park M.J."/>
            <person name="Oh H.-M."/>
        </authorList>
    </citation>
    <scope>NUCLEOTIDE SEQUENCE</scope>
    <source>
        <strain evidence="7">MEBiC13591</strain>
    </source>
</reference>
<gene>
    <name evidence="7" type="ORF">OE104_11640</name>
</gene>
<dbReference type="RefSeq" id="WP_275417004.1">
    <property type="nucleotide sequence ID" value="NZ_CP106878.1"/>
</dbReference>
<evidence type="ECO:0000256" key="6">
    <source>
        <dbReference type="SAM" id="Phobius"/>
    </source>
</evidence>
<feature type="transmembrane region" description="Helical" evidence="6">
    <location>
        <begin position="388"/>
        <end position="407"/>
    </location>
</feature>
<feature type="transmembrane region" description="Helical" evidence="6">
    <location>
        <begin position="148"/>
        <end position="168"/>
    </location>
</feature>
<feature type="transmembrane region" description="Helical" evidence="6">
    <location>
        <begin position="38"/>
        <end position="58"/>
    </location>
</feature>
<feature type="transmembrane region" description="Helical" evidence="6">
    <location>
        <begin position="79"/>
        <end position="100"/>
    </location>
</feature>
<feature type="transmembrane region" description="Helical" evidence="6">
    <location>
        <begin position="106"/>
        <end position="127"/>
    </location>
</feature>
<dbReference type="PANTHER" id="PTHR23513:SF11">
    <property type="entry name" value="STAPHYLOFERRIN A TRANSPORTER"/>
    <property type="match status" value="1"/>
</dbReference>
<name>A0A9E8LTA0_9BACI</name>
<feature type="transmembrane region" description="Helical" evidence="6">
    <location>
        <begin position="264"/>
        <end position="284"/>
    </location>
</feature>
<feature type="transmembrane region" description="Helical" evidence="6">
    <location>
        <begin position="321"/>
        <end position="339"/>
    </location>
</feature>
<dbReference type="GO" id="GO:0022857">
    <property type="term" value="F:transmembrane transporter activity"/>
    <property type="evidence" value="ECO:0007669"/>
    <property type="project" value="InterPro"/>
</dbReference>
<evidence type="ECO:0000256" key="1">
    <source>
        <dbReference type="ARBA" id="ARBA00004651"/>
    </source>
</evidence>
<feature type="transmembrane region" description="Helical" evidence="6">
    <location>
        <begin position="12"/>
        <end position="32"/>
    </location>
</feature>
<feature type="transmembrane region" description="Helical" evidence="6">
    <location>
        <begin position="296"/>
        <end position="315"/>
    </location>
</feature>
<protein>
    <submittedName>
        <fullName evidence="7">MFS transporter</fullName>
    </submittedName>
</protein>
<evidence type="ECO:0000256" key="3">
    <source>
        <dbReference type="ARBA" id="ARBA00022692"/>
    </source>
</evidence>
<dbReference type="GO" id="GO:0005886">
    <property type="term" value="C:plasma membrane"/>
    <property type="evidence" value="ECO:0007669"/>
    <property type="project" value="UniProtKB-SubCell"/>
</dbReference>
<evidence type="ECO:0000256" key="5">
    <source>
        <dbReference type="ARBA" id="ARBA00023136"/>
    </source>
</evidence>
<sequence length="431" mass="47909">MDEQMKMKKATYHLWTFVTSKLISAFGAQVYAFAISLYILQLTGSATNFAVNLICNILPRTLLSPIAGYMTDNYSRKKIVIISQIVTTVAIGCLLLVNLTTGLSLLAIYATTCILSITSTFSSLAFSSSISRLVDADRLQRAMSLNQMSVSIAAIGSPAVGGLMYGVVSMSTFLIIYMVASAIAVTLESTMDFNLFEKGEKQESTEKKESMIQSMKAGFSYMKGQPVVMAMIWLSLMINFLFGGFEVGYSFILIEKFNMNSEHFGLTEGMFAVGMLVLSIYLSAREEVRYPFLVSKRSLLSIGGAMTLFTVPLFIPFSYYILFAYYLILMFIFGGLIIVTNTPVQVMLQKTIDDEYKGRIFSIIETMAMALMPIGTLLFGVLYDIFPAQWVLLTSAILSIIAVLILARPSIVRKAHPELEKSYYKKVEYHV</sequence>
<dbReference type="InterPro" id="IPR036259">
    <property type="entry name" value="MFS_trans_sf"/>
</dbReference>
<dbReference type="PANTHER" id="PTHR23513">
    <property type="entry name" value="INTEGRAL MEMBRANE EFFLUX PROTEIN-RELATED"/>
    <property type="match status" value="1"/>
</dbReference>
<organism evidence="7 8">
    <name type="scientific">Fervidibacillus albus</name>
    <dbReference type="NCBI Taxonomy" id="2980026"/>
    <lineage>
        <taxon>Bacteria</taxon>
        <taxon>Bacillati</taxon>
        <taxon>Bacillota</taxon>
        <taxon>Bacilli</taxon>
        <taxon>Bacillales</taxon>
        <taxon>Bacillaceae</taxon>
        <taxon>Fervidibacillus</taxon>
    </lineage>
</organism>
<dbReference type="InterPro" id="IPR011701">
    <property type="entry name" value="MFS"/>
</dbReference>
<accession>A0A9E8LTA0</accession>
<dbReference type="KEGG" id="faf:OE104_11640"/>
<keyword evidence="4 6" id="KW-1133">Transmembrane helix</keyword>
<feature type="transmembrane region" description="Helical" evidence="6">
    <location>
        <begin position="227"/>
        <end position="252"/>
    </location>
</feature>
<evidence type="ECO:0000313" key="7">
    <source>
        <dbReference type="EMBL" id="WAA09222.1"/>
    </source>
</evidence>
<dbReference type="Pfam" id="PF07690">
    <property type="entry name" value="MFS_1"/>
    <property type="match status" value="1"/>
</dbReference>
<dbReference type="AlphaFoldDB" id="A0A9E8LTA0"/>
<dbReference type="SUPFAM" id="SSF103473">
    <property type="entry name" value="MFS general substrate transporter"/>
    <property type="match status" value="1"/>
</dbReference>
<keyword evidence="8" id="KW-1185">Reference proteome</keyword>
<dbReference type="CDD" id="cd06173">
    <property type="entry name" value="MFS_MefA_like"/>
    <property type="match status" value="1"/>
</dbReference>
<proteinExistence type="predicted"/>
<evidence type="ECO:0000313" key="8">
    <source>
        <dbReference type="Proteomes" id="UP001164718"/>
    </source>
</evidence>
<dbReference type="Proteomes" id="UP001164718">
    <property type="component" value="Chromosome"/>
</dbReference>